<dbReference type="RefSeq" id="XP_009832059.1">
    <property type="nucleotide sequence ID" value="XM_009833757.1"/>
</dbReference>
<dbReference type="VEuPathDB" id="FungiDB:H257_08001"/>
<gene>
    <name evidence="2" type="ORF">H257_08001</name>
</gene>
<protein>
    <submittedName>
        <fullName evidence="2">Uncharacterized protein</fullName>
    </submittedName>
</protein>
<reference evidence="2" key="1">
    <citation type="submission" date="2013-12" db="EMBL/GenBank/DDBJ databases">
        <title>The Genome Sequence of Aphanomyces astaci APO3.</title>
        <authorList>
            <consortium name="The Broad Institute Genomics Platform"/>
            <person name="Russ C."/>
            <person name="Tyler B."/>
            <person name="van West P."/>
            <person name="Dieguez-Uribeondo J."/>
            <person name="Young S.K."/>
            <person name="Zeng Q."/>
            <person name="Gargeya S."/>
            <person name="Fitzgerald M."/>
            <person name="Abouelleil A."/>
            <person name="Alvarado L."/>
            <person name="Chapman S.B."/>
            <person name="Gainer-Dewar J."/>
            <person name="Goldberg J."/>
            <person name="Griggs A."/>
            <person name="Gujja S."/>
            <person name="Hansen M."/>
            <person name="Howarth C."/>
            <person name="Imamovic A."/>
            <person name="Ireland A."/>
            <person name="Larimer J."/>
            <person name="McCowan C."/>
            <person name="Murphy C."/>
            <person name="Pearson M."/>
            <person name="Poon T.W."/>
            <person name="Priest M."/>
            <person name="Roberts A."/>
            <person name="Saif S."/>
            <person name="Shea T."/>
            <person name="Sykes S."/>
            <person name="Wortman J."/>
            <person name="Nusbaum C."/>
            <person name="Birren B."/>
        </authorList>
    </citation>
    <scope>NUCLEOTIDE SEQUENCE [LARGE SCALE GENOMIC DNA]</scope>
    <source>
        <strain evidence="2">APO3</strain>
    </source>
</reference>
<feature type="region of interest" description="Disordered" evidence="1">
    <location>
        <begin position="26"/>
        <end position="62"/>
    </location>
</feature>
<evidence type="ECO:0000313" key="2">
    <source>
        <dbReference type="EMBL" id="ETV78478.1"/>
    </source>
</evidence>
<dbReference type="AlphaFoldDB" id="W4GHP5"/>
<dbReference type="GeneID" id="20809997"/>
<evidence type="ECO:0000256" key="1">
    <source>
        <dbReference type="SAM" id="MobiDB-lite"/>
    </source>
</evidence>
<name>W4GHP5_APHAT</name>
<organism evidence="2">
    <name type="scientific">Aphanomyces astaci</name>
    <name type="common">Crayfish plague agent</name>
    <dbReference type="NCBI Taxonomy" id="112090"/>
    <lineage>
        <taxon>Eukaryota</taxon>
        <taxon>Sar</taxon>
        <taxon>Stramenopiles</taxon>
        <taxon>Oomycota</taxon>
        <taxon>Saprolegniomycetes</taxon>
        <taxon>Saprolegniales</taxon>
        <taxon>Verrucalvaceae</taxon>
        <taxon>Aphanomyces</taxon>
    </lineage>
</organism>
<dbReference type="EMBL" id="KI913130">
    <property type="protein sequence ID" value="ETV78478.1"/>
    <property type="molecule type" value="Genomic_DNA"/>
</dbReference>
<proteinExistence type="predicted"/>
<sequence length="62" mass="7089">MPDMFHDDVYTSKRFKLLYAAHVVPLPPQKLDNDPQSQTRTPCGTDVNPSKPGPKPKRRKRS</sequence>
<accession>W4GHP5</accession>